<evidence type="ECO:0000256" key="4">
    <source>
        <dbReference type="ARBA" id="ARBA00022695"/>
    </source>
</evidence>
<evidence type="ECO:0000256" key="9">
    <source>
        <dbReference type="ARBA" id="ARBA00022842"/>
    </source>
</evidence>
<reference evidence="14" key="1">
    <citation type="submission" date="2020-01" db="EMBL/GenBank/DDBJ databases">
        <authorList>
            <person name="Meier V. D."/>
            <person name="Meier V D."/>
        </authorList>
    </citation>
    <scope>NUCLEOTIDE SEQUENCE</scope>
    <source>
        <strain evidence="14">HLG_WM_MAG_12</strain>
    </source>
</reference>
<proteinExistence type="inferred from homology"/>
<dbReference type="GO" id="GO:0003723">
    <property type="term" value="F:RNA binding"/>
    <property type="evidence" value="ECO:0007669"/>
    <property type="project" value="UniProtKB-KW"/>
</dbReference>
<dbReference type="EC" id="2.7.7.25" evidence="14"/>
<dbReference type="GO" id="GO:0016779">
    <property type="term" value="F:nucleotidyltransferase activity"/>
    <property type="evidence" value="ECO:0007669"/>
    <property type="project" value="UniProtKB-KW"/>
</dbReference>
<comment type="similarity">
    <text evidence="11">Belongs to the tRNA nucleotidyltransferase/poly(A) polymerase family.</text>
</comment>
<evidence type="ECO:0000256" key="3">
    <source>
        <dbReference type="ARBA" id="ARBA00022694"/>
    </source>
</evidence>
<evidence type="ECO:0000256" key="7">
    <source>
        <dbReference type="ARBA" id="ARBA00022800"/>
    </source>
</evidence>
<keyword evidence="3" id="KW-0819">tRNA processing</keyword>
<gene>
    <name evidence="14" type="ORF">HELGO_WM11588</name>
</gene>
<keyword evidence="8" id="KW-0067">ATP-binding</keyword>
<evidence type="ECO:0000256" key="8">
    <source>
        <dbReference type="ARBA" id="ARBA00022840"/>
    </source>
</evidence>
<dbReference type="PANTHER" id="PTHR47545:SF1">
    <property type="entry name" value="MULTIFUNCTIONAL CCA PROTEIN"/>
    <property type="match status" value="1"/>
</dbReference>
<dbReference type="InterPro" id="IPR050124">
    <property type="entry name" value="tRNA_CCA-adding_enzyme"/>
</dbReference>
<dbReference type="Pfam" id="PF01743">
    <property type="entry name" value="PolyA_pol"/>
    <property type="match status" value="1"/>
</dbReference>
<name>A0A6S6RYX7_9BACT</name>
<evidence type="ECO:0000256" key="5">
    <source>
        <dbReference type="ARBA" id="ARBA00022723"/>
    </source>
</evidence>
<evidence type="ECO:0000256" key="2">
    <source>
        <dbReference type="ARBA" id="ARBA00022679"/>
    </source>
</evidence>
<keyword evidence="4 14" id="KW-0548">Nucleotidyltransferase</keyword>
<evidence type="ECO:0000256" key="1">
    <source>
        <dbReference type="ARBA" id="ARBA00001946"/>
    </source>
</evidence>
<protein>
    <submittedName>
        <fullName evidence="14">tRNA nucleotidyltransferase )</fullName>
        <ecNumber evidence="14">2.7.7.21</ecNumber>
        <ecNumber evidence="14">2.7.7.25</ecNumber>
    </submittedName>
</protein>
<dbReference type="Gene3D" id="1.10.3090.10">
    <property type="entry name" value="cca-adding enzyme, domain 2"/>
    <property type="match status" value="1"/>
</dbReference>
<dbReference type="InterPro" id="IPR032828">
    <property type="entry name" value="PolyA_RNA-bd"/>
</dbReference>
<evidence type="ECO:0000256" key="11">
    <source>
        <dbReference type="RuleBase" id="RU003953"/>
    </source>
</evidence>
<dbReference type="GO" id="GO:0046872">
    <property type="term" value="F:metal ion binding"/>
    <property type="evidence" value="ECO:0007669"/>
    <property type="project" value="UniProtKB-KW"/>
</dbReference>
<dbReference type="SUPFAM" id="SSF81891">
    <property type="entry name" value="Poly A polymerase C-terminal region-like"/>
    <property type="match status" value="1"/>
</dbReference>
<dbReference type="GO" id="GO:0008033">
    <property type="term" value="P:tRNA processing"/>
    <property type="evidence" value="ECO:0007669"/>
    <property type="project" value="UniProtKB-KW"/>
</dbReference>
<evidence type="ECO:0000256" key="10">
    <source>
        <dbReference type="ARBA" id="ARBA00022884"/>
    </source>
</evidence>
<dbReference type="EC" id="2.7.7.21" evidence="14"/>
<dbReference type="AlphaFoldDB" id="A0A6S6RYX7"/>
<dbReference type="GO" id="GO:0042245">
    <property type="term" value="P:RNA repair"/>
    <property type="evidence" value="ECO:0007669"/>
    <property type="project" value="UniProtKB-KW"/>
</dbReference>
<dbReference type="InterPro" id="IPR002646">
    <property type="entry name" value="PolA_pol_head_dom"/>
</dbReference>
<keyword evidence="9" id="KW-0460">Magnesium</keyword>
<dbReference type="Gene3D" id="3.30.460.10">
    <property type="entry name" value="Beta Polymerase, domain 2"/>
    <property type="match status" value="1"/>
</dbReference>
<feature type="domain" description="Poly A polymerase head" evidence="12">
    <location>
        <begin position="4"/>
        <end position="119"/>
    </location>
</feature>
<dbReference type="SUPFAM" id="SSF81301">
    <property type="entry name" value="Nucleotidyltransferase"/>
    <property type="match status" value="1"/>
</dbReference>
<feature type="domain" description="tRNA nucleotidyltransferase/poly(A) polymerase RNA and SrmB- binding" evidence="13">
    <location>
        <begin position="144"/>
        <end position="208"/>
    </location>
</feature>
<organism evidence="14">
    <name type="scientific">uncultured Campylobacterales bacterium</name>
    <dbReference type="NCBI Taxonomy" id="352960"/>
    <lineage>
        <taxon>Bacteria</taxon>
        <taxon>Pseudomonadati</taxon>
        <taxon>Campylobacterota</taxon>
        <taxon>Epsilonproteobacteria</taxon>
        <taxon>Campylobacterales</taxon>
        <taxon>environmental samples</taxon>
    </lineage>
</organism>
<dbReference type="GO" id="GO:0005524">
    <property type="term" value="F:ATP binding"/>
    <property type="evidence" value="ECO:0007669"/>
    <property type="project" value="UniProtKB-KW"/>
</dbReference>
<evidence type="ECO:0000256" key="6">
    <source>
        <dbReference type="ARBA" id="ARBA00022741"/>
    </source>
</evidence>
<evidence type="ECO:0000313" key="14">
    <source>
        <dbReference type="EMBL" id="CAA6802350.1"/>
    </source>
</evidence>
<keyword evidence="5" id="KW-0479">Metal-binding</keyword>
<sequence length="372" mass="43342">MDVYRVGGSVRDEIMGVLSQDKDYVVVGSSENELLSLGYKKVGADFPVFLKDGNEYALARTELKTSTGYHGFDTSTKNVSLEDDLKRRDFTINSIAKDSKGNYIDPYNGINDIKNKILRHTSDAFIEDPLRVLRLARFKSRFVDFHIDSDTKVLVQYMQKNGLLKELTNERIYKELEKMFLTSKKSSLFFITLLDLKLLGDLFPFISEYSNKDFDILDTATNQIFQNNKQKLKILFSVLLYKIFNVKKTEETLKIKDYLTLPNNIYKFIILASKYSDITKCLDVEIVVEFFDNIQNKDSLDDFILFLACVTNSNIQNYNYFYEFYEVYTDATKLLKNESFNSGLEIKDFLYRIRILKIQKIGNDIWNKKSLI</sequence>
<dbReference type="InterPro" id="IPR043519">
    <property type="entry name" value="NT_sf"/>
</dbReference>
<accession>A0A6S6RYX7</accession>
<keyword evidence="7" id="KW-0692">RNA repair</keyword>
<dbReference type="Pfam" id="PF12627">
    <property type="entry name" value="PolyA_pol_RNAbd"/>
    <property type="match status" value="1"/>
</dbReference>
<keyword evidence="10 11" id="KW-0694">RNA-binding</keyword>
<keyword evidence="2 11" id="KW-0808">Transferase</keyword>
<evidence type="ECO:0000259" key="13">
    <source>
        <dbReference type="Pfam" id="PF12627"/>
    </source>
</evidence>
<dbReference type="PANTHER" id="PTHR47545">
    <property type="entry name" value="MULTIFUNCTIONAL CCA PROTEIN"/>
    <property type="match status" value="1"/>
</dbReference>
<keyword evidence="6" id="KW-0547">Nucleotide-binding</keyword>
<evidence type="ECO:0000259" key="12">
    <source>
        <dbReference type="Pfam" id="PF01743"/>
    </source>
</evidence>
<dbReference type="EMBL" id="CACVAW010000009">
    <property type="protein sequence ID" value="CAA6802350.1"/>
    <property type="molecule type" value="Genomic_DNA"/>
</dbReference>
<comment type="cofactor">
    <cofactor evidence="1">
        <name>Mg(2+)</name>
        <dbReference type="ChEBI" id="CHEBI:18420"/>
    </cofactor>
</comment>